<sequence>MNIEKLKSEYITCELCKGQFHSISAHLKDAHPDISVEDYKRMFPEAPLLSKYGVAKIEEYRKSLEKIEAESKITVVSTESEDSVKKTVRSVFGISVSNKKGEEIKVSVLNDSNNTKTQALIPEVSDNYIFSPQELKYQLMALEMNLPCLVWGHKGTGKTEGIEQICARTNRAFMRVQHTANTEEVHIVGQWIVKNKETIYQLGALPLAMMHGWVYVADEYDFATPHVLSVYQSVLEGKPLVIKDAPEELRIIKPHKNFRFFATGNTNGTGDETGSYAGTLTQNSANYDRFGIVVHKDYLPAKSEKNILIKKTGITKEDANKLVDFASKIRKAYASGKVNDTISPRALINASQIGICLGDFMQGLRLSFTNKLTAVDEEIALQIAQRIFGNESTDSSETEIEVAG</sequence>
<name>A0A6L6YNB3_9BURK</name>
<dbReference type="Gene3D" id="3.40.50.300">
    <property type="entry name" value="P-loop containing nucleotide triphosphate hydrolases"/>
    <property type="match status" value="1"/>
</dbReference>
<dbReference type="EMBL" id="WSRP01000016">
    <property type="protein sequence ID" value="MVX56811.1"/>
    <property type="molecule type" value="Genomic_DNA"/>
</dbReference>
<organism evidence="6 7">
    <name type="scientific">Parasutterella muris</name>
    <dbReference type="NCBI Taxonomy" id="2565572"/>
    <lineage>
        <taxon>Bacteria</taxon>
        <taxon>Pseudomonadati</taxon>
        <taxon>Pseudomonadota</taxon>
        <taxon>Betaproteobacteria</taxon>
        <taxon>Burkholderiales</taxon>
        <taxon>Sutterellaceae</taxon>
        <taxon>Parasutterella</taxon>
    </lineage>
</organism>
<evidence type="ECO:0000259" key="5">
    <source>
        <dbReference type="Pfam" id="PF08406"/>
    </source>
</evidence>
<dbReference type="OrthoDB" id="9808317at2"/>
<dbReference type="PANTHER" id="PTHR48103:SF2">
    <property type="entry name" value="MIDASIN"/>
    <property type="match status" value="1"/>
</dbReference>
<accession>A0A6L6YNB3</accession>
<evidence type="ECO:0000256" key="3">
    <source>
        <dbReference type="ARBA" id="ARBA00022840"/>
    </source>
</evidence>
<dbReference type="GO" id="GO:0030687">
    <property type="term" value="C:preribosome, large subunit precursor"/>
    <property type="evidence" value="ECO:0007669"/>
    <property type="project" value="TreeGrafter"/>
</dbReference>
<feature type="domain" description="ATPase dynein-related AAA" evidence="4">
    <location>
        <begin position="149"/>
        <end position="270"/>
    </location>
</feature>
<dbReference type="PANTHER" id="PTHR48103">
    <property type="entry name" value="MIDASIN-RELATED"/>
    <property type="match status" value="1"/>
</dbReference>
<keyword evidence="2" id="KW-0547">Nucleotide-binding</keyword>
<evidence type="ECO:0000313" key="7">
    <source>
        <dbReference type="Proteomes" id="UP000472580"/>
    </source>
</evidence>
<dbReference type="InterPro" id="IPR027417">
    <property type="entry name" value="P-loop_NTPase"/>
</dbReference>
<evidence type="ECO:0000256" key="2">
    <source>
        <dbReference type="ARBA" id="ARBA00022741"/>
    </source>
</evidence>
<dbReference type="Proteomes" id="UP000472580">
    <property type="component" value="Unassembled WGS sequence"/>
</dbReference>
<evidence type="ECO:0000256" key="1">
    <source>
        <dbReference type="ARBA" id="ARBA00009417"/>
    </source>
</evidence>
<dbReference type="AlphaFoldDB" id="A0A6L6YNB3"/>
<keyword evidence="3" id="KW-0067">ATP-binding</keyword>
<dbReference type="RefSeq" id="WP_160335243.1">
    <property type="nucleotide sequence ID" value="NZ_WSRP01000016.1"/>
</dbReference>
<protein>
    <submittedName>
        <fullName evidence="6">AAA domain-containing protein</fullName>
    </submittedName>
</protein>
<gene>
    <name evidence="6" type="ORF">E5987_06255</name>
</gene>
<feature type="domain" description="CbbQ/NirQ/NorQ C-terminal" evidence="5">
    <location>
        <begin position="304"/>
        <end position="354"/>
    </location>
</feature>
<dbReference type="Pfam" id="PF07728">
    <property type="entry name" value="AAA_5"/>
    <property type="match status" value="1"/>
</dbReference>
<dbReference type="GO" id="GO:0005524">
    <property type="term" value="F:ATP binding"/>
    <property type="evidence" value="ECO:0007669"/>
    <property type="project" value="UniProtKB-KW"/>
</dbReference>
<dbReference type="GO" id="GO:0016887">
    <property type="term" value="F:ATP hydrolysis activity"/>
    <property type="evidence" value="ECO:0007669"/>
    <property type="project" value="InterPro"/>
</dbReference>
<dbReference type="GO" id="GO:0000027">
    <property type="term" value="P:ribosomal large subunit assembly"/>
    <property type="evidence" value="ECO:0007669"/>
    <property type="project" value="TreeGrafter"/>
</dbReference>
<dbReference type="SUPFAM" id="SSF52540">
    <property type="entry name" value="P-loop containing nucleoside triphosphate hydrolases"/>
    <property type="match status" value="1"/>
</dbReference>
<proteinExistence type="inferred from homology"/>
<dbReference type="InterPro" id="IPR011704">
    <property type="entry name" value="ATPase_dyneun-rel_AAA"/>
</dbReference>
<comment type="similarity">
    <text evidence="1">Belongs to the CbbQ/NirQ/NorQ/GpvN family.</text>
</comment>
<reference evidence="6 7" key="1">
    <citation type="submission" date="2019-12" db="EMBL/GenBank/DDBJ databases">
        <title>Microbes associate with the intestines of laboratory mice.</title>
        <authorList>
            <person name="Navarre W."/>
            <person name="Wong E."/>
        </authorList>
    </citation>
    <scope>NUCLEOTIDE SEQUENCE [LARGE SCALE GENOMIC DNA]</scope>
    <source>
        <strain evidence="6 7">NM82_D38</strain>
    </source>
</reference>
<evidence type="ECO:0000313" key="6">
    <source>
        <dbReference type="EMBL" id="MVX56811.1"/>
    </source>
</evidence>
<evidence type="ECO:0000259" key="4">
    <source>
        <dbReference type="Pfam" id="PF07728"/>
    </source>
</evidence>
<dbReference type="InterPro" id="IPR013615">
    <property type="entry name" value="CbbQ_C"/>
</dbReference>
<keyword evidence="7" id="KW-1185">Reference proteome</keyword>
<dbReference type="Pfam" id="PF08406">
    <property type="entry name" value="CbbQ_C"/>
    <property type="match status" value="1"/>
</dbReference>
<comment type="caution">
    <text evidence="6">The sequence shown here is derived from an EMBL/GenBank/DDBJ whole genome shotgun (WGS) entry which is preliminary data.</text>
</comment>